<organism evidence="1 2">
    <name type="scientific">Bradyrhizobium arachidis</name>
    <dbReference type="NCBI Taxonomy" id="858423"/>
    <lineage>
        <taxon>Bacteria</taxon>
        <taxon>Pseudomonadati</taxon>
        <taxon>Pseudomonadota</taxon>
        <taxon>Alphaproteobacteria</taxon>
        <taxon>Hyphomicrobiales</taxon>
        <taxon>Nitrobacteraceae</taxon>
        <taxon>Bradyrhizobium</taxon>
    </lineage>
</organism>
<reference evidence="1 2" key="1">
    <citation type="submission" date="2018-06" db="EMBL/GenBank/DDBJ databases">
        <title>Comparative genomics of Bradyrhizobium nodulating Arachidis hypogaea.</title>
        <authorList>
            <person name="Li Y."/>
        </authorList>
    </citation>
    <scope>NUCLEOTIDE SEQUENCE [LARGE SCALE GENOMIC DNA]</scope>
    <source>
        <strain evidence="1 2">CCBAU 051107</strain>
    </source>
</reference>
<gene>
    <name evidence="1" type="ORF">WN72_25700</name>
</gene>
<protein>
    <submittedName>
        <fullName evidence="1">Uncharacterized protein</fullName>
    </submittedName>
</protein>
<evidence type="ECO:0000313" key="1">
    <source>
        <dbReference type="EMBL" id="QOZ69329.1"/>
    </source>
</evidence>
<dbReference type="EMBL" id="CP030050">
    <property type="protein sequence ID" value="QOZ69329.1"/>
    <property type="molecule type" value="Genomic_DNA"/>
</dbReference>
<dbReference type="AlphaFoldDB" id="A0AAE7NNT3"/>
<dbReference type="Proteomes" id="UP000594015">
    <property type="component" value="Chromosome"/>
</dbReference>
<sequence length="170" mass="18808">MVGKSEPEYYIQLCAQKYAQITENIAASSSAGEIAEMKHKLAIIKEAALEEAKAERRCRMWKLPEFLKVIVDRGGALEKSIPRADALSLIDFFAVPPMGTLGLLSSSQLDHLADMCEGWACTPNLRDYEAARLNGMAIGLRRLAEYLGPLHRPHEPTKSLHGLTERDASD</sequence>
<dbReference type="RefSeq" id="WP_092220935.1">
    <property type="nucleotide sequence ID" value="NZ_CP030050.1"/>
</dbReference>
<dbReference type="KEGG" id="barh:WN72_25700"/>
<evidence type="ECO:0000313" key="2">
    <source>
        <dbReference type="Proteomes" id="UP000594015"/>
    </source>
</evidence>
<proteinExistence type="predicted"/>
<accession>A0AAE7NNT3</accession>
<name>A0AAE7NNT3_9BRAD</name>